<proteinExistence type="predicted"/>
<keyword evidence="5" id="KW-1185">Reference proteome</keyword>
<gene>
    <name evidence="4" type="ORF">LKD37_17255</name>
</gene>
<dbReference type="Proteomes" id="UP001199319">
    <property type="component" value="Unassembled WGS sequence"/>
</dbReference>
<protein>
    <submittedName>
        <fullName evidence="4">WHG domain-containing protein</fullName>
    </submittedName>
</protein>
<evidence type="ECO:0000256" key="1">
    <source>
        <dbReference type="ARBA" id="ARBA00023015"/>
    </source>
</evidence>
<sequence>MPPKVRFTREEIIRAALDITRESGPEALTARSLAARLDCSAKPIFGLFRSMDEVQQEVLKAGYQFYGEAIARAMESGEYPPYKASGMAYIDFARREKHLFRLLFMRDRSREEVTRQLGDDAEPLLDLIQRAAGISRESARMFHLEMWIYVHGIASMAATSFLDWDTELISASLTDVYMGVLARFKEKEAQK</sequence>
<reference evidence="4" key="1">
    <citation type="submission" date="2021-10" db="EMBL/GenBank/DDBJ databases">
        <title>Anaerobic single-cell dispensing facilitates the cultivation of human gut bacteria.</title>
        <authorList>
            <person name="Afrizal A."/>
        </authorList>
    </citation>
    <scope>NUCLEOTIDE SEQUENCE</scope>
    <source>
        <strain evidence="4">CLA-AA-H272</strain>
    </source>
</reference>
<keyword evidence="2" id="KW-0804">Transcription</keyword>
<feature type="domain" description="HTH-type transcriptional regulator MT1864/Rv1816-like C-terminal" evidence="3">
    <location>
        <begin position="84"/>
        <end position="166"/>
    </location>
</feature>
<dbReference type="Gene3D" id="1.10.357.10">
    <property type="entry name" value="Tetracycline Repressor, domain 2"/>
    <property type="match status" value="1"/>
</dbReference>
<name>A0AAE3AIG1_9FIRM</name>
<dbReference type="InterPro" id="IPR025996">
    <property type="entry name" value="MT1864/Rv1816-like_C"/>
</dbReference>
<keyword evidence="1" id="KW-0805">Transcription regulation</keyword>
<dbReference type="Pfam" id="PF13305">
    <property type="entry name" value="TetR_C_33"/>
    <property type="match status" value="1"/>
</dbReference>
<evidence type="ECO:0000313" key="4">
    <source>
        <dbReference type="EMBL" id="MCC2131217.1"/>
    </source>
</evidence>
<dbReference type="InterPro" id="IPR009057">
    <property type="entry name" value="Homeodomain-like_sf"/>
</dbReference>
<dbReference type="SUPFAM" id="SSF48498">
    <property type="entry name" value="Tetracyclin repressor-like, C-terminal domain"/>
    <property type="match status" value="1"/>
</dbReference>
<dbReference type="EMBL" id="JAJEPW010000134">
    <property type="protein sequence ID" value="MCC2131217.1"/>
    <property type="molecule type" value="Genomic_DNA"/>
</dbReference>
<accession>A0AAE3AIG1</accession>
<dbReference type="InterPro" id="IPR036271">
    <property type="entry name" value="Tet_transcr_reg_TetR-rel_C_sf"/>
</dbReference>
<evidence type="ECO:0000256" key="2">
    <source>
        <dbReference type="ARBA" id="ARBA00023163"/>
    </source>
</evidence>
<dbReference type="RefSeq" id="WP_302930310.1">
    <property type="nucleotide sequence ID" value="NZ_JAJEPW010000134.1"/>
</dbReference>
<organism evidence="4 5">
    <name type="scientific">Brotocaccenecus cirricatena</name>
    <dbReference type="NCBI Taxonomy" id="3064195"/>
    <lineage>
        <taxon>Bacteria</taxon>
        <taxon>Bacillati</taxon>
        <taxon>Bacillota</taxon>
        <taxon>Clostridia</taxon>
        <taxon>Eubacteriales</taxon>
        <taxon>Oscillospiraceae</taxon>
        <taxon>Brotocaccenecus</taxon>
    </lineage>
</organism>
<comment type="caution">
    <text evidence="4">The sequence shown here is derived from an EMBL/GenBank/DDBJ whole genome shotgun (WGS) entry which is preliminary data.</text>
</comment>
<dbReference type="SUPFAM" id="SSF46689">
    <property type="entry name" value="Homeodomain-like"/>
    <property type="match status" value="1"/>
</dbReference>
<dbReference type="AlphaFoldDB" id="A0AAE3AIG1"/>
<evidence type="ECO:0000313" key="5">
    <source>
        <dbReference type="Proteomes" id="UP001199319"/>
    </source>
</evidence>
<evidence type="ECO:0000259" key="3">
    <source>
        <dbReference type="Pfam" id="PF13305"/>
    </source>
</evidence>